<sequence>MPRGPATLAWQEVLSLVTAGKGVCPTSTRAADYYSRPDVVFVPFHDAPPFDYALLRPATGQTPKVHAFLQTLLTVADEGGGHAAISFDC</sequence>
<evidence type="ECO:0000313" key="1">
    <source>
        <dbReference type="EMBL" id="TKK90597.1"/>
    </source>
</evidence>
<comment type="caution">
    <text evidence="1">The sequence shown here is derived from an EMBL/GenBank/DDBJ whole genome shotgun (WGS) entry which is preliminary data.</text>
</comment>
<dbReference type="SUPFAM" id="SSF53850">
    <property type="entry name" value="Periplasmic binding protein-like II"/>
    <property type="match status" value="1"/>
</dbReference>
<gene>
    <name evidence="1" type="ORF">FDA94_05295</name>
</gene>
<keyword evidence="2" id="KW-1185">Reference proteome</keyword>
<dbReference type="AlphaFoldDB" id="A0A4U3MQL6"/>
<organism evidence="1 2">
    <name type="scientific">Herbidospora galbida</name>
    <dbReference type="NCBI Taxonomy" id="2575442"/>
    <lineage>
        <taxon>Bacteria</taxon>
        <taxon>Bacillati</taxon>
        <taxon>Actinomycetota</taxon>
        <taxon>Actinomycetes</taxon>
        <taxon>Streptosporangiales</taxon>
        <taxon>Streptosporangiaceae</taxon>
        <taxon>Herbidospora</taxon>
    </lineage>
</organism>
<dbReference type="EMBL" id="SZQA01000003">
    <property type="protein sequence ID" value="TKK90597.1"/>
    <property type="molecule type" value="Genomic_DNA"/>
</dbReference>
<accession>A0A4U3MQL6</accession>
<proteinExistence type="predicted"/>
<dbReference type="Proteomes" id="UP000308705">
    <property type="component" value="Unassembled WGS sequence"/>
</dbReference>
<dbReference type="OrthoDB" id="79118at2"/>
<reference evidence="1 2" key="1">
    <citation type="submission" date="2019-04" db="EMBL/GenBank/DDBJ databases">
        <title>Herbidospora sp. NEAU-GS14.nov., a novel actinomycete isolated from soil.</title>
        <authorList>
            <person name="Han L."/>
        </authorList>
    </citation>
    <scope>NUCLEOTIDE SEQUENCE [LARGE SCALE GENOMIC DNA]</scope>
    <source>
        <strain evidence="1 2">NEAU-GS14</strain>
    </source>
</reference>
<name>A0A4U3MQL6_9ACTN</name>
<dbReference type="RefSeq" id="WP_137246061.1">
    <property type="nucleotide sequence ID" value="NZ_SZQA01000003.1"/>
</dbReference>
<protein>
    <submittedName>
        <fullName evidence="1">Uncharacterized protein</fullName>
    </submittedName>
</protein>
<evidence type="ECO:0000313" key="2">
    <source>
        <dbReference type="Proteomes" id="UP000308705"/>
    </source>
</evidence>